<dbReference type="GO" id="GO:0000166">
    <property type="term" value="F:nucleotide binding"/>
    <property type="evidence" value="ECO:0007669"/>
    <property type="project" value="InterPro"/>
</dbReference>
<dbReference type="InterPro" id="IPR000683">
    <property type="entry name" value="Gfo/Idh/MocA-like_OxRdtase_N"/>
</dbReference>
<feature type="domain" description="Gfo/Idh/MocA-like oxidoreductase N-terminal" evidence="2">
    <location>
        <begin position="10"/>
        <end position="121"/>
    </location>
</feature>
<dbReference type="AlphaFoldDB" id="A0A0J6SBU7"/>
<dbReference type="Pfam" id="PF01408">
    <property type="entry name" value="GFO_IDH_MocA"/>
    <property type="match status" value="1"/>
</dbReference>
<sequence>MRQPSSPLALGIIGAGIMGERMVNAILGQDDAAVRIAALWDPDPAARARIAARFPSLPLLTEAAAVVAASDCVYIASPPASHLGHARAACAAGRSVFCEKPLAVDLAEARDFVATAGGRGAVNFPFASSLGVATLAQWITEGAVGAPRRLTIEVAFARWPRGWQADAAGWLDAPQEGGFTREVVSHFLFLSRRLLGPLDDLRAQAVFPEPGRSERAVDATFTAGAVPVVLRGRVGETALDDHNTWTLEGEAGAVRLRDWAIAERGEPDGTFAPAPDAIPNERARPIALRRQLEGVARMTRGEPHSLATLAEALEVQEVVEAILARGGTGGATRG</sequence>
<dbReference type="Gene3D" id="3.40.50.720">
    <property type="entry name" value="NAD(P)-binding Rossmann-like Domain"/>
    <property type="match status" value="1"/>
</dbReference>
<dbReference type="GO" id="GO:0016491">
    <property type="term" value="F:oxidoreductase activity"/>
    <property type="evidence" value="ECO:0007669"/>
    <property type="project" value="UniProtKB-KW"/>
</dbReference>
<dbReference type="RefSeq" id="WP_048465545.1">
    <property type="nucleotide sequence ID" value="NZ_LABX01000157.1"/>
</dbReference>
<comment type="caution">
    <text evidence="3">The sequence shown here is derived from an EMBL/GenBank/DDBJ whole genome shotgun (WGS) entry which is preliminary data.</text>
</comment>
<dbReference type="SUPFAM" id="SSF55347">
    <property type="entry name" value="Glyceraldehyde-3-phosphate dehydrogenase-like, C-terminal domain"/>
    <property type="match status" value="1"/>
</dbReference>
<reference evidence="3 4" key="1">
    <citation type="submission" date="2015-03" db="EMBL/GenBank/DDBJ databases">
        <title>Genome sequencing of Methylobacterium aquaticum DSM16371 type strain.</title>
        <authorList>
            <person name="Chaudhry V."/>
            <person name="Patil P.B."/>
        </authorList>
    </citation>
    <scope>NUCLEOTIDE SEQUENCE [LARGE SCALE GENOMIC DNA]</scope>
    <source>
        <strain evidence="3 4">DSM 16371</strain>
    </source>
</reference>
<accession>A0A0J6SBU7</accession>
<evidence type="ECO:0000256" key="1">
    <source>
        <dbReference type="ARBA" id="ARBA00023002"/>
    </source>
</evidence>
<dbReference type="InterPro" id="IPR036291">
    <property type="entry name" value="NAD(P)-bd_dom_sf"/>
</dbReference>
<dbReference type="Proteomes" id="UP000035929">
    <property type="component" value="Unassembled WGS sequence"/>
</dbReference>
<dbReference type="PANTHER" id="PTHR43818">
    <property type="entry name" value="BCDNA.GH03377"/>
    <property type="match status" value="1"/>
</dbReference>
<dbReference type="SUPFAM" id="SSF51735">
    <property type="entry name" value="NAD(P)-binding Rossmann-fold domains"/>
    <property type="match status" value="1"/>
</dbReference>
<dbReference type="PANTHER" id="PTHR43818:SF11">
    <property type="entry name" value="BCDNA.GH03377"/>
    <property type="match status" value="1"/>
</dbReference>
<protein>
    <submittedName>
        <fullName evidence="3">Oxidoreductase</fullName>
    </submittedName>
</protein>
<dbReference type="Gene3D" id="3.30.360.10">
    <property type="entry name" value="Dihydrodipicolinate Reductase, domain 2"/>
    <property type="match status" value="1"/>
</dbReference>
<proteinExistence type="predicted"/>
<dbReference type="OrthoDB" id="9781031at2"/>
<dbReference type="PATRIC" id="fig|270351.6.peg.1716"/>
<gene>
    <name evidence="3" type="ORF">VP06_20085</name>
</gene>
<keyword evidence="1" id="KW-0560">Oxidoreductase</keyword>
<name>A0A0J6SBU7_9HYPH</name>
<dbReference type="EMBL" id="LABX01000157">
    <property type="protein sequence ID" value="KMO31114.1"/>
    <property type="molecule type" value="Genomic_DNA"/>
</dbReference>
<dbReference type="InterPro" id="IPR050463">
    <property type="entry name" value="Gfo/Idh/MocA_oxidrdct_glycsds"/>
</dbReference>
<evidence type="ECO:0000313" key="4">
    <source>
        <dbReference type="Proteomes" id="UP000035929"/>
    </source>
</evidence>
<evidence type="ECO:0000259" key="2">
    <source>
        <dbReference type="Pfam" id="PF01408"/>
    </source>
</evidence>
<evidence type="ECO:0000313" key="3">
    <source>
        <dbReference type="EMBL" id="KMO31114.1"/>
    </source>
</evidence>
<organism evidence="3 4">
    <name type="scientific">Methylobacterium aquaticum</name>
    <dbReference type="NCBI Taxonomy" id="270351"/>
    <lineage>
        <taxon>Bacteria</taxon>
        <taxon>Pseudomonadati</taxon>
        <taxon>Pseudomonadota</taxon>
        <taxon>Alphaproteobacteria</taxon>
        <taxon>Hyphomicrobiales</taxon>
        <taxon>Methylobacteriaceae</taxon>
        <taxon>Methylobacterium</taxon>
    </lineage>
</organism>